<reference evidence="1" key="1">
    <citation type="submission" date="2022-02" db="EMBL/GenBank/DDBJ databases">
        <title>Plant Genome Project.</title>
        <authorList>
            <person name="Zhang R.-G."/>
        </authorList>
    </citation>
    <scope>NUCLEOTIDE SEQUENCE</scope>
    <source>
        <strain evidence="1">AT1</strain>
    </source>
</reference>
<evidence type="ECO:0000313" key="1">
    <source>
        <dbReference type="EMBL" id="KAI8567123.1"/>
    </source>
</evidence>
<keyword evidence="2" id="KW-1185">Reference proteome</keyword>
<comment type="caution">
    <text evidence="1">The sequence shown here is derived from an EMBL/GenBank/DDBJ whole genome shotgun (WGS) entry which is preliminary data.</text>
</comment>
<proteinExistence type="predicted"/>
<evidence type="ECO:0000313" key="2">
    <source>
        <dbReference type="Proteomes" id="UP001062846"/>
    </source>
</evidence>
<dbReference type="Proteomes" id="UP001062846">
    <property type="component" value="Chromosome 2"/>
</dbReference>
<sequence length="84" mass="9314">MKNAASKSINPCDICAVANFYATQLQLCCPHSPHLVPHACRVHALEIFNVTPLRMRDTVFYNAMITTHCHDDDGHQSDCCGSIL</sequence>
<organism evidence="1 2">
    <name type="scientific">Rhododendron molle</name>
    <name type="common">Chinese azalea</name>
    <name type="synonym">Azalea mollis</name>
    <dbReference type="NCBI Taxonomy" id="49168"/>
    <lineage>
        <taxon>Eukaryota</taxon>
        <taxon>Viridiplantae</taxon>
        <taxon>Streptophyta</taxon>
        <taxon>Embryophyta</taxon>
        <taxon>Tracheophyta</taxon>
        <taxon>Spermatophyta</taxon>
        <taxon>Magnoliopsida</taxon>
        <taxon>eudicotyledons</taxon>
        <taxon>Gunneridae</taxon>
        <taxon>Pentapetalae</taxon>
        <taxon>asterids</taxon>
        <taxon>Ericales</taxon>
        <taxon>Ericaceae</taxon>
        <taxon>Ericoideae</taxon>
        <taxon>Rhodoreae</taxon>
        <taxon>Rhododendron</taxon>
    </lineage>
</organism>
<dbReference type="EMBL" id="CM046389">
    <property type="protein sequence ID" value="KAI8567123.1"/>
    <property type="molecule type" value="Genomic_DNA"/>
</dbReference>
<protein>
    <submittedName>
        <fullName evidence="1">Uncharacterized protein</fullName>
    </submittedName>
</protein>
<name>A0ACC0PN31_RHOML</name>
<gene>
    <name evidence="1" type="ORF">RHMOL_Rhmol02G0096500</name>
</gene>
<accession>A0ACC0PN31</accession>